<protein>
    <recommendedName>
        <fullName evidence="1">Rad60/SUMO-like domain-containing protein</fullName>
    </recommendedName>
</protein>
<proteinExistence type="predicted"/>
<dbReference type="Gene3D" id="3.10.20.90">
    <property type="entry name" value="Phosphatidylinositol 3-kinase Catalytic Subunit, Chain A, domain 1"/>
    <property type="match status" value="1"/>
</dbReference>
<evidence type="ECO:0000313" key="3">
    <source>
        <dbReference type="Proteomes" id="UP000815677"/>
    </source>
</evidence>
<dbReference type="Proteomes" id="UP000815677">
    <property type="component" value="Unassembled WGS sequence"/>
</dbReference>
<dbReference type="InterPro" id="IPR022617">
    <property type="entry name" value="Rad60/SUMO-like_dom"/>
</dbReference>
<evidence type="ECO:0000259" key="1">
    <source>
        <dbReference type="Pfam" id="PF11976"/>
    </source>
</evidence>
<evidence type="ECO:0000313" key="2">
    <source>
        <dbReference type="EMBL" id="GAT53665.1"/>
    </source>
</evidence>
<dbReference type="SUPFAM" id="SSF54236">
    <property type="entry name" value="Ubiquitin-like"/>
    <property type="match status" value="1"/>
</dbReference>
<sequence length="98" mass="11304">MTAEDHDQPEQGESKKMHIVVTFNDKPLTFLYSKTKPLEKLLLKFCENMNLERNQIRFTYNGQSIRNGAEVTAKQMEMEVDEDGEPPIIEGHMFQEGG</sequence>
<gene>
    <name evidence="2" type="ORF">MCHLO_10598</name>
</gene>
<keyword evidence="3" id="KW-1185">Reference proteome</keyword>
<name>A0ABQ0LRG8_MYCCL</name>
<dbReference type="EMBL" id="DF848445">
    <property type="protein sequence ID" value="GAT53665.1"/>
    <property type="molecule type" value="Genomic_DNA"/>
</dbReference>
<reference evidence="2" key="1">
    <citation type="submission" date="2014-09" db="EMBL/GenBank/DDBJ databases">
        <title>Genome sequence of the luminous mushroom Mycena chlorophos for searching fungal bioluminescence genes.</title>
        <authorList>
            <person name="Tanaka Y."/>
            <person name="Kasuga D."/>
            <person name="Oba Y."/>
            <person name="Hase S."/>
            <person name="Sato K."/>
            <person name="Oba Y."/>
            <person name="Sakakibara Y."/>
        </authorList>
    </citation>
    <scope>NUCLEOTIDE SEQUENCE</scope>
</reference>
<dbReference type="InterPro" id="IPR029071">
    <property type="entry name" value="Ubiquitin-like_domsf"/>
</dbReference>
<organism evidence="2 3">
    <name type="scientific">Mycena chlorophos</name>
    <name type="common">Agaric fungus</name>
    <name type="synonym">Agaricus chlorophos</name>
    <dbReference type="NCBI Taxonomy" id="658473"/>
    <lineage>
        <taxon>Eukaryota</taxon>
        <taxon>Fungi</taxon>
        <taxon>Dikarya</taxon>
        <taxon>Basidiomycota</taxon>
        <taxon>Agaricomycotina</taxon>
        <taxon>Agaricomycetes</taxon>
        <taxon>Agaricomycetidae</taxon>
        <taxon>Agaricales</taxon>
        <taxon>Marasmiineae</taxon>
        <taxon>Mycenaceae</taxon>
        <taxon>Mycena</taxon>
    </lineage>
</organism>
<accession>A0ABQ0LRG8</accession>
<dbReference type="CDD" id="cd01763">
    <property type="entry name" value="Ubl_SUMO_like"/>
    <property type="match status" value="1"/>
</dbReference>
<feature type="domain" description="Rad60/SUMO-like" evidence="1">
    <location>
        <begin position="23"/>
        <end position="77"/>
    </location>
</feature>
<dbReference type="Pfam" id="PF11976">
    <property type="entry name" value="Rad60-SLD"/>
    <property type="match status" value="1"/>
</dbReference>